<reference evidence="2 3" key="1">
    <citation type="submission" date="2006-10" db="EMBL/GenBank/DDBJ databases">
        <title>The Genome Sequence of Batrachochytrium dendrobatidis JEL423.</title>
        <authorList>
            <consortium name="The Broad Institute Genome Sequencing Platform"/>
            <person name="Birren B."/>
            <person name="Lander E."/>
            <person name="Galagan J."/>
            <person name="Cuomo C."/>
            <person name="Devon K."/>
            <person name="Jaffe D."/>
            <person name="Butler J."/>
            <person name="Alvarez P."/>
            <person name="Gnerre S."/>
            <person name="Grabherr M."/>
            <person name="Kleber M."/>
            <person name="Mauceli E."/>
            <person name="Brockman W."/>
            <person name="Young S."/>
            <person name="LaButti K."/>
            <person name="Sykes S."/>
            <person name="DeCaprio D."/>
            <person name="Crawford M."/>
            <person name="Koehrsen M."/>
            <person name="Engels R."/>
            <person name="Montgomery P."/>
            <person name="Pearson M."/>
            <person name="Howarth C."/>
            <person name="Larson L."/>
            <person name="White J."/>
            <person name="O'Leary S."/>
            <person name="Kodira C."/>
            <person name="Zeng Q."/>
            <person name="Yandava C."/>
            <person name="Alvarado L."/>
            <person name="Longcore J."/>
            <person name="James T."/>
        </authorList>
    </citation>
    <scope>NUCLEOTIDE SEQUENCE [LARGE SCALE GENOMIC DNA]</scope>
    <source>
        <strain evidence="2 3">JEL423</strain>
    </source>
</reference>
<proteinExistence type="predicted"/>
<evidence type="ECO:0000256" key="1">
    <source>
        <dbReference type="SAM" id="MobiDB-lite"/>
    </source>
</evidence>
<accession>A0A177WA39</accession>
<evidence type="ECO:0000313" key="2">
    <source>
        <dbReference type="EMBL" id="OAJ36967.1"/>
    </source>
</evidence>
<feature type="compositionally biased region" description="Polar residues" evidence="1">
    <location>
        <begin position="202"/>
        <end position="218"/>
    </location>
</feature>
<dbReference type="VEuPathDB" id="FungiDB:BDEG_21059"/>
<dbReference type="OrthoDB" id="10562917at2759"/>
<organism evidence="2 3">
    <name type="scientific">Batrachochytrium dendrobatidis (strain JEL423)</name>
    <dbReference type="NCBI Taxonomy" id="403673"/>
    <lineage>
        <taxon>Eukaryota</taxon>
        <taxon>Fungi</taxon>
        <taxon>Fungi incertae sedis</taxon>
        <taxon>Chytridiomycota</taxon>
        <taxon>Chytridiomycota incertae sedis</taxon>
        <taxon>Chytridiomycetes</taxon>
        <taxon>Rhizophydiales</taxon>
        <taxon>Rhizophydiales incertae sedis</taxon>
        <taxon>Batrachochytrium</taxon>
    </lineage>
</organism>
<dbReference type="Proteomes" id="UP000077115">
    <property type="component" value="Unassembled WGS sequence"/>
</dbReference>
<protein>
    <submittedName>
        <fullName evidence="2">Uncharacterized protein</fullName>
    </submittedName>
</protein>
<reference evidence="2 3" key="2">
    <citation type="submission" date="2016-05" db="EMBL/GenBank/DDBJ databases">
        <title>Lineage-specific infection strategies underlie the spectrum of fungal disease in amphibians.</title>
        <authorList>
            <person name="Cuomo C.A."/>
            <person name="Farrer R.A."/>
            <person name="James T."/>
            <person name="Longcore J."/>
            <person name="Birren B."/>
        </authorList>
    </citation>
    <scope>NUCLEOTIDE SEQUENCE [LARGE SCALE GENOMIC DNA]</scope>
    <source>
        <strain evidence="2 3">JEL423</strain>
    </source>
</reference>
<dbReference type="AlphaFoldDB" id="A0A177WA39"/>
<sequence>MTCITHTDTAVCVPSLSSTASAFPEKHPSFITKPLTPQLFIDTLTSSTLVSPSSACCMPTDRADMKSPYDCCHTATHISTDFASTNKITRSPVSSPQLSDHLQTLEPQHHASLNLDCEYSSSEIVCQNSCSQSSQHSSISMPLSPQALMANRSCNSCRVRFGSVDSYAAHSTSSPINTLPRRRCTVHGLTTDPNSEPLLSPITHTPQRSNSKGHSVSWAESLSTEHDFEEFEKRRQELKKSKKRYTRWTQKTASIIHFFTPMSTK</sequence>
<evidence type="ECO:0000313" key="3">
    <source>
        <dbReference type="Proteomes" id="UP000077115"/>
    </source>
</evidence>
<feature type="region of interest" description="Disordered" evidence="1">
    <location>
        <begin position="190"/>
        <end position="218"/>
    </location>
</feature>
<gene>
    <name evidence="2" type="ORF">BDEG_21059</name>
</gene>
<dbReference type="EMBL" id="DS022300">
    <property type="protein sequence ID" value="OAJ36967.1"/>
    <property type="molecule type" value="Genomic_DNA"/>
</dbReference>
<name>A0A177WA39_BATDL</name>